<dbReference type="GO" id="GO:0051539">
    <property type="term" value="F:4 iron, 4 sulfur cluster binding"/>
    <property type="evidence" value="ECO:0007669"/>
    <property type="project" value="UniProtKB-KW"/>
</dbReference>
<dbReference type="InterPro" id="IPR058240">
    <property type="entry name" value="rSAM_sf"/>
</dbReference>
<protein>
    <recommendedName>
        <fullName evidence="7">Radical SAM core domain-containing protein</fullName>
    </recommendedName>
</protein>
<evidence type="ECO:0000256" key="3">
    <source>
        <dbReference type="ARBA" id="ARBA00022691"/>
    </source>
</evidence>
<keyword evidence="2" id="KW-0004">4Fe-4S</keyword>
<accession>X1S441</accession>
<gene>
    <name evidence="8" type="ORF">S12H4_13291</name>
</gene>
<organism evidence="8">
    <name type="scientific">marine sediment metagenome</name>
    <dbReference type="NCBI Taxonomy" id="412755"/>
    <lineage>
        <taxon>unclassified sequences</taxon>
        <taxon>metagenomes</taxon>
        <taxon>ecological metagenomes</taxon>
    </lineage>
</organism>
<evidence type="ECO:0000256" key="5">
    <source>
        <dbReference type="ARBA" id="ARBA00023004"/>
    </source>
</evidence>
<name>X1S441_9ZZZZ</name>
<evidence type="ECO:0000256" key="1">
    <source>
        <dbReference type="ARBA" id="ARBA00001966"/>
    </source>
</evidence>
<keyword evidence="4" id="KW-0479">Metal-binding</keyword>
<evidence type="ECO:0000256" key="4">
    <source>
        <dbReference type="ARBA" id="ARBA00022723"/>
    </source>
</evidence>
<dbReference type="SUPFAM" id="SSF102114">
    <property type="entry name" value="Radical SAM enzymes"/>
    <property type="match status" value="1"/>
</dbReference>
<dbReference type="InterPro" id="IPR034457">
    <property type="entry name" value="Organic_radical-activating"/>
</dbReference>
<feature type="domain" description="Radical SAM core" evidence="7">
    <location>
        <begin position="1"/>
        <end position="193"/>
    </location>
</feature>
<comment type="cofactor">
    <cofactor evidence="1">
        <name>[4Fe-4S] cluster</name>
        <dbReference type="ChEBI" id="CHEBI:49883"/>
    </cofactor>
</comment>
<dbReference type="EMBL" id="BARW01006330">
    <property type="protein sequence ID" value="GAI87807.1"/>
    <property type="molecule type" value="Genomic_DNA"/>
</dbReference>
<keyword evidence="5" id="KW-0408">Iron</keyword>
<dbReference type="InterPro" id="IPR007197">
    <property type="entry name" value="rSAM"/>
</dbReference>
<dbReference type="GO" id="GO:0046872">
    <property type="term" value="F:metal ion binding"/>
    <property type="evidence" value="ECO:0007669"/>
    <property type="project" value="UniProtKB-KW"/>
</dbReference>
<proteinExistence type="predicted"/>
<evidence type="ECO:0000259" key="7">
    <source>
        <dbReference type="PROSITE" id="PS51918"/>
    </source>
</evidence>
<dbReference type="PROSITE" id="PS51918">
    <property type="entry name" value="RADICAL_SAM"/>
    <property type="match status" value="1"/>
</dbReference>
<evidence type="ECO:0000256" key="2">
    <source>
        <dbReference type="ARBA" id="ARBA00022485"/>
    </source>
</evidence>
<sequence length="203" mass="22952">MLGKKMTVEEVLAEVEKDRTAYRKSGGGVTIGGGEPLAQFEFVLELLKKCKERFLHTALETCGHAPWEHLKQISEYLDLMYYDIKHMDPEKHKEVTGVSNKLILSNAKKVLSGKVNCEVIIRTPIVPGYNDSEESIEATARFVAESGGKMMELLPYHALGSSKYRQLGMEYELKEVRPPTDEQMERLRNIVESFGLKEMTGVL</sequence>
<dbReference type="AlphaFoldDB" id="X1S441"/>
<evidence type="ECO:0000313" key="8">
    <source>
        <dbReference type="EMBL" id="GAI87807.1"/>
    </source>
</evidence>
<reference evidence="8" key="1">
    <citation type="journal article" date="2014" name="Front. Microbiol.">
        <title>High frequency of phylogenetically diverse reductive dehalogenase-homologous genes in deep subseafloor sedimentary metagenomes.</title>
        <authorList>
            <person name="Kawai M."/>
            <person name="Futagami T."/>
            <person name="Toyoda A."/>
            <person name="Takaki Y."/>
            <person name="Nishi S."/>
            <person name="Hori S."/>
            <person name="Arai W."/>
            <person name="Tsubouchi T."/>
            <person name="Morono Y."/>
            <person name="Uchiyama I."/>
            <person name="Ito T."/>
            <person name="Fujiyama A."/>
            <person name="Inagaki F."/>
            <person name="Takami H."/>
        </authorList>
    </citation>
    <scope>NUCLEOTIDE SEQUENCE</scope>
    <source>
        <strain evidence="8">Expedition CK06-06</strain>
    </source>
</reference>
<comment type="caution">
    <text evidence="8">The sequence shown here is derived from an EMBL/GenBank/DDBJ whole genome shotgun (WGS) entry which is preliminary data.</text>
</comment>
<keyword evidence="6" id="KW-0411">Iron-sulfur</keyword>
<dbReference type="Pfam" id="PF04055">
    <property type="entry name" value="Radical_SAM"/>
    <property type="match status" value="1"/>
</dbReference>
<evidence type="ECO:0000256" key="6">
    <source>
        <dbReference type="ARBA" id="ARBA00023014"/>
    </source>
</evidence>
<dbReference type="PANTHER" id="PTHR30352">
    <property type="entry name" value="PYRUVATE FORMATE-LYASE-ACTIVATING ENZYME"/>
    <property type="match status" value="1"/>
</dbReference>
<dbReference type="NCBIfam" id="TIGR02494">
    <property type="entry name" value="PFLE_PFLC"/>
    <property type="match status" value="1"/>
</dbReference>
<keyword evidence="3" id="KW-0949">S-adenosyl-L-methionine</keyword>
<dbReference type="GO" id="GO:0003824">
    <property type="term" value="F:catalytic activity"/>
    <property type="evidence" value="ECO:0007669"/>
    <property type="project" value="InterPro"/>
</dbReference>
<dbReference type="PANTHER" id="PTHR30352:SF4">
    <property type="entry name" value="PYRUVATE FORMATE-LYASE 2-ACTIVATING ENZYME"/>
    <property type="match status" value="1"/>
</dbReference>
<dbReference type="Gene3D" id="3.80.30.10">
    <property type="entry name" value="pyruvate-formate lyase- activating enzyme"/>
    <property type="match status" value="1"/>
</dbReference>